<keyword evidence="3" id="KW-1185">Reference proteome</keyword>
<evidence type="ECO:0000313" key="2">
    <source>
        <dbReference type="EMBL" id="RKD15165.1"/>
    </source>
</evidence>
<evidence type="ECO:0000313" key="3">
    <source>
        <dbReference type="Proteomes" id="UP000283433"/>
    </source>
</evidence>
<evidence type="ECO:0000259" key="1">
    <source>
        <dbReference type="SMART" id="SM01235"/>
    </source>
</evidence>
<dbReference type="RefSeq" id="WP_120182045.1">
    <property type="nucleotide sequence ID" value="NZ_MBTA01000025.1"/>
</dbReference>
<gene>
    <name evidence="2" type="ORF">BCY91_06495</name>
</gene>
<dbReference type="SMART" id="SM01235">
    <property type="entry name" value="Haem_bd"/>
    <property type="match status" value="1"/>
</dbReference>
<protein>
    <submittedName>
        <fullName evidence="2">Cytochrome C</fullName>
    </submittedName>
</protein>
<name>A0A419S4Y2_9SPHI</name>
<dbReference type="OrthoDB" id="196738at2"/>
<sequence>MGLKTKILLILVVVFVVMQLFQSSKNNTAPETSADIFRVYPMPPNVKTILGKACYDCHSNSTHYPWYSYIQPFGWWLSSHIEEGKEELNLSEFKDYSARRRKSRLKSMAESIEDGSMPLSSYTIIHSEARLSSQEKELLVKWIDSVRASLN</sequence>
<dbReference type="Proteomes" id="UP000283433">
    <property type="component" value="Unassembled WGS sequence"/>
</dbReference>
<organism evidence="2 3">
    <name type="scientific">Pelobium manganitolerans</name>
    <dbReference type="NCBI Taxonomy" id="1842495"/>
    <lineage>
        <taxon>Bacteria</taxon>
        <taxon>Pseudomonadati</taxon>
        <taxon>Bacteroidota</taxon>
        <taxon>Sphingobacteriia</taxon>
        <taxon>Sphingobacteriales</taxon>
        <taxon>Sphingobacteriaceae</taxon>
        <taxon>Pelobium</taxon>
    </lineage>
</organism>
<comment type="caution">
    <text evidence="2">The sequence shown here is derived from an EMBL/GenBank/DDBJ whole genome shotgun (WGS) entry which is preliminary data.</text>
</comment>
<reference evidence="2 3" key="1">
    <citation type="submission" date="2016-07" db="EMBL/GenBank/DDBJ databases">
        <title>Genome of Pelobium manganitolerans.</title>
        <authorList>
            <person name="Wu S."/>
            <person name="Wang G."/>
        </authorList>
    </citation>
    <scope>NUCLEOTIDE SEQUENCE [LARGE SCALE GENOMIC DNA]</scope>
    <source>
        <strain evidence="2 3">YS-25</strain>
    </source>
</reference>
<dbReference type="InterPro" id="IPR025992">
    <property type="entry name" value="Haem-bd"/>
</dbReference>
<dbReference type="Pfam" id="PF14376">
    <property type="entry name" value="Haem_bd"/>
    <property type="match status" value="1"/>
</dbReference>
<dbReference type="EMBL" id="MBTA01000025">
    <property type="protein sequence ID" value="RKD15165.1"/>
    <property type="molecule type" value="Genomic_DNA"/>
</dbReference>
<feature type="domain" description="Haem-binding" evidence="1">
    <location>
        <begin position="12"/>
        <end position="147"/>
    </location>
</feature>
<proteinExistence type="predicted"/>
<dbReference type="AlphaFoldDB" id="A0A419S4Y2"/>
<accession>A0A419S4Y2</accession>